<feature type="domain" description="DUF7746" evidence="1">
    <location>
        <begin position="1"/>
        <end position="31"/>
    </location>
</feature>
<sequence length="31" mass="3383">MLMYSTVCKEHGNEDHGIAAFITAGFIGQLK</sequence>
<dbReference type="EMBL" id="LXQA010675290">
    <property type="protein sequence ID" value="MCI65405.1"/>
    <property type="molecule type" value="Genomic_DNA"/>
</dbReference>
<proteinExistence type="predicted"/>
<accession>A0A392TZY7</accession>
<evidence type="ECO:0000313" key="2">
    <source>
        <dbReference type="EMBL" id="MCI65405.1"/>
    </source>
</evidence>
<comment type="caution">
    <text evidence="2">The sequence shown here is derived from an EMBL/GenBank/DDBJ whole genome shotgun (WGS) entry which is preliminary data.</text>
</comment>
<dbReference type="InterPro" id="IPR056648">
    <property type="entry name" value="DUF7746"/>
</dbReference>
<dbReference type="AlphaFoldDB" id="A0A392TZY7"/>
<dbReference type="Proteomes" id="UP000265520">
    <property type="component" value="Unassembled WGS sequence"/>
</dbReference>
<organism evidence="2 3">
    <name type="scientific">Trifolium medium</name>
    <dbReference type="NCBI Taxonomy" id="97028"/>
    <lineage>
        <taxon>Eukaryota</taxon>
        <taxon>Viridiplantae</taxon>
        <taxon>Streptophyta</taxon>
        <taxon>Embryophyta</taxon>
        <taxon>Tracheophyta</taxon>
        <taxon>Spermatophyta</taxon>
        <taxon>Magnoliopsida</taxon>
        <taxon>eudicotyledons</taxon>
        <taxon>Gunneridae</taxon>
        <taxon>Pentapetalae</taxon>
        <taxon>rosids</taxon>
        <taxon>fabids</taxon>
        <taxon>Fabales</taxon>
        <taxon>Fabaceae</taxon>
        <taxon>Papilionoideae</taxon>
        <taxon>50 kb inversion clade</taxon>
        <taxon>NPAAA clade</taxon>
        <taxon>Hologalegina</taxon>
        <taxon>IRL clade</taxon>
        <taxon>Trifolieae</taxon>
        <taxon>Trifolium</taxon>
    </lineage>
</organism>
<evidence type="ECO:0000259" key="1">
    <source>
        <dbReference type="Pfam" id="PF24925"/>
    </source>
</evidence>
<evidence type="ECO:0000313" key="3">
    <source>
        <dbReference type="Proteomes" id="UP000265520"/>
    </source>
</evidence>
<dbReference type="Pfam" id="PF24925">
    <property type="entry name" value="DUF7746"/>
    <property type="match status" value="1"/>
</dbReference>
<name>A0A392TZY7_9FABA</name>
<reference evidence="2 3" key="1">
    <citation type="journal article" date="2018" name="Front. Plant Sci.">
        <title>Red Clover (Trifolium pratense) and Zigzag Clover (T. medium) - A Picture of Genomic Similarities and Differences.</title>
        <authorList>
            <person name="Dluhosova J."/>
            <person name="Istvanek J."/>
            <person name="Nedelnik J."/>
            <person name="Repkova J."/>
        </authorList>
    </citation>
    <scope>NUCLEOTIDE SEQUENCE [LARGE SCALE GENOMIC DNA]</scope>
    <source>
        <strain evidence="3">cv. 10/8</strain>
        <tissue evidence="2">Leaf</tissue>
    </source>
</reference>
<protein>
    <recommendedName>
        <fullName evidence="1">DUF7746 domain-containing protein</fullName>
    </recommendedName>
</protein>
<feature type="non-terminal residue" evidence="2">
    <location>
        <position position="31"/>
    </location>
</feature>
<keyword evidence="3" id="KW-1185">Reference proteome</keyword>